<dbReference type="VEuPathDB" id="TriTrypDB:TvY486_0900120"/>
<evidence type="ECO:0000259" key="4">
    <source>
        <dbReference type="PROSITE" id="PS50975"/>
    </source>
</evidence>
<dbReference type="InterPro" id="IPR011095">
    <property type="entry name" value="Dala_Dala_lig_C"/>
</dbReference>
<evidence type="ECO:0000313" key="5">
    <source>
        <dbReference type="EMBL" id="CCC50189.1"/>
    </source>
</evidence>
<evidence type="ECO:0000256" key="1">
    <source>
        <dbReference type="ARBA" id="ARBA00010871"/>
    </source>
</evidence>
<dbReference type="Gene3D" id="3.30.470.20">
    <property type="entry name" value="ATP-grasp fold, B domain"/>
    <property type="match status" value="1"/>
</dbReference>
<name>G0U3U9_TRYVY</name>
<dbReference type="GO" id="GO:0005524">
    <property type="term" value="F:ATP binding"/>
    <property type="evidence" value="ECO:0007669"/>
    <property type="project" value="UniProtKB-UniRule"/>
</dbReference>
<comment type="similarity">
    <text evidence="1">Belongs to the D-alanine--D-alanine ligase family.</text>
</comment>
<feature type="domain" description="ATP-grasp" evidence="4">
    <location>
        <begin position="119"/>
        <end position="331"/>
    </location>
</feature>
<keyword evidence="2" id="KW-0436">Ligase</keyword>
<dbReference type="PANTHER" id="PTHR23132:SF23">
    <property type="entry name" value="D-ALANINE--D-ALANINE LIGASE B"/>
    <property type="match status" value="1"/>
</dbReference>
<keyword evidence="3" id="KW-0547">Nucleotide-binding</keyword>
<dbReference type="PROSITE" id="PS50975">
    <property type="entry name" value="ATP_GRASP"/>
    <property type="match status" value="1"/>
</dbReference>
<dbReference type="InterPro" id="IPR001214">
    <property type="entry name" value="SET_dom"/>
</dbReference>
<dbReference type="InterPro" id="IPR046341">
    <property type="entry name" value="SET_dom_sf"/>
</dbReference>
<dbReference type="PANTHER" id="PTHR23132">
    <property type="entry name" value="D-ALANINE--D-ALANINE LIGASE"/>
    <property type="match status" value="1"/>
</dbReference>
<gene>
    <name evidence="5" type="ORF">TVY486_0900120</name>
</gene>
<evidence type="ECO:0000256" key="2">
    <source>
        <dbReference type="ARBA" id="ARBA00022598"/>
    </source>
</evidence>
<proteinExistence type="inferred from homology"/>
<dbReference type="Pfam" id="PF00856">
    <property type="entry name" value="SET"/>
    <property type="match status" value="1"/>
</dbReference>
<dbReference type="GO" id="GO:0046872">
    <property type="term" value="F:metal ion binding"/>
    <property type="evidence" value="ECO:0007669"/>
    <property type="project" value="InterPro"/>
</dbReference>
<accession>G0U3U9</accession>
<sequence length="517" mass="58618">MPNPAKPIRVCVLVCSYEGSDSELKTYEGQLVQTPEHYFSEEDSKTVVFSLSFIKKATTYRQIRQLVKSGNFDVFYNQCDGAIDEDKAGVDVVQALESFNVPFTGAISKYYELSKPQMKQLAHYFNIKSAKYAVIEAGDNVRDLCAPLTFPLIIKHVSGYSSVGMDKSCKVYDEPSLHNRVARFIEQYQVALVEEFVTGDEATVLVCADGTQPDGIRVFPPVMVQFPEGEDFKHFHLKWETYEGMKWHLMPADDPALPQVIRIARTSFMHMMGNVGYGRVDVRIDRSTNDVIFLEINPNCGVMYPYGQEGSADWILRLNPEMKQKEFALLQIHEALKRHERNTPLFRCVYHPARGYRICAIRDISAGVLIFEAEGRLLRICSKPYVQAVWGSEKYEHFAQTAWPLGSDGHYYAMWDQEPSEWRALTHSCSPNMGFGPNRSLNVHALRDIKKGEVLTMDFRTFMDETMPPFRCECKAPECGGLIAPGAKPTAVAEVVAPTVTQWYDIPTTTLMTKQQT</sequence>
<dbReference type="SUPFAM" id="SSF56059">
    <property type="entry name" value="Glutathione synthetase ATP-binding domain-like"/>
    <property type="match status" value="1"/>
</dbReference>
<reference evidence="5" key="1">
    <citation type="journal article" date="2012" name="Proc. Natl. Acad. Sci. U.S.A.">
        <title>Antigenic diversity is generated by distinct evolutionary mechanisms in African trypanosome species.</title>
        <authorList>
            <person name="Jackson A.P."/>
            <person name="Berry A."/>
            <person name="Aslett M."/>
            <person name="Allison H.C."/>
            <person name="Burton P."/>
            <person name="Vavrova-Anderson J."/>
            <person name="Brown R."/>
            <person name="Browne H."/>
            <person name="Corton N."/>
            <person name="Hauser H."/>
            <person name="Gamble J."/>
            <person name="Gilderthorp R."/>
            <person name="Marcello L."/>
            <person name="McQuillan J."/>
            <person name="Otto T.D."/>
            <person name="Quail M.A."/>
            <person name="Sanders M.J."/>
            <person name="van Tonder A."/>
            <person name="Ginger M.L."/>
            <person name="Field M.C."/>
            <person name="Barry J.D."/>
            <person name="Hertz-Fowler C."/>
            <person name="Berriman M."/>
        </authorList>
    </citation>
    <scope>NUCLEOTIDE SEQUENCE</scope>
    <source>
        <strain evidence="5">Y486</strain>
    </source>
</reference>
<protein>
    <recommendedName>
        <fullName evidence="4">ATP-grasp domain-containing protein</fullName>
    </recommendedName>
</protein>
<evidence type="ECO:0000256" key="3">
    <source>
        <dbReference type="PROSITE-ProRule" id="PRU00409"/>
    </source>
</evidence>
<dbReference type="GO" id="GO:0008716">
    <property type="term" value="F:D-alanine-D-alanine ligase activity"/>
    <property type="evidence" value="ECO:0007669"/>
    <property type="project" value="InterPro"/>
</dbReference>
<dbReference type="Gene3D" id="2.170.270.10">
    <property type="entry name" value="SET domain"/>
    <property type="match status" value="1"/>
</dbReference>
<dbReference type="InterPro" id="IPR011761">
    <property type="entry name" value="ATP-grasp"/>
</dbReference>
<dbReference type="EMBL" id="HE573025">
    <property type="protein sequence ID" value="CCC50189.1"/>
    <property type="molecule type" value="Genomic_DNA"/>
</dbReference>
<dbReference type="SUPFAM" id="SSF82199">
    <property type="entry name" value="SET domain"/>
    <property type="match status" value="1"/>
</dbReference>
<dbReference type="AlphaFoldDB" id="G0U3U9"/>
<organism evidence="5">
    <name type="scientific">Trypanosoma vivax (strain Y486)</name>
    <dbReference type="NCBI Taxonomy" id="1055687"/>
    <lineage>
        <taxon>Eukaryota</taxon>
        <taxon>Discoba</taxon>
        <taxon>Euglenozoa</taxon>
        <taxon>Kinetoplastea</taxon>
        <taxon>Metakinetoplastina</taxon>
        <taxon>Trypanosomatida</taxon>
        <taxon>Trypanosomatidae</taxon>
        <taxon>Trypanosoma</taxon>
        <taxon>Duttonella</taxon>
    </lineage>
</organism>
<dbReference type="Pfam" id="PF07478">
    <property type="entry name" value="Dala_Dala_lig_C"/>
    <property type="match status" value="1"/>
</dbReference>
<keyword evidence="3" id="KW-0067">ATP-binding</keyword>